<dbReference type="PANTHER" id="PTHR36140:SF1">
    <property type="entry name" value="F-BOX DOMAIN CONTAINING PROTEIN, EXPRESSED"/>
    <property type="match status" value="1"/>
</dbReference>
<dbReference type="Gramene" id="OB10G15050.1">
    <property type="protein sequence ID" value="OB10G15050.1"/>
    <property type="gene ID" value="OB10G15050"/>
</dbReference>
<protein>
    <submittedName>
        <fullName evidence="1">Uncharacterized protein</fullName>
    </submittedName>
</protein>
<proteinExistence type="predicted"/>
<keyword evidence="2" id="KW-1185">Reference proteome</keyword>
<accession>J3N1V7</accession>
<name>J3N1V7_ORYBR</name>
<reference evidence="1" key="1">
    <citation type="journal article" date="2013" name="Nat. Commun.">
        <title>Whole-genome sequencing of Oryza brachyantha reveals mechanisms underlying Oryza genome evolution.</title>
        <authorList>
            <person name="Chen J."/>
            <person name="Huang Q."/>
            <person name="Gao D."/>
            <person name="Wang J."/>
            <person name="Lang Y."/>
            <person name="Liu T."/>
            <person name="Li B."/>
            <person name="Bai Z."/>
            <person name="Luis Goicoechea J."/>
            <person name="Liang C."/>
            <person name="Chen C."/>
            <person name="Zhang W."/>
            <person name="Sun S."/>
            <person name="Liao Y."/>
            <person name="Zhang X."/>
            <person name="Yang L."/>
            <person name="Song C."/>
            <person name="Wang M."/>
            <person name="Shi J."/>
            <person name="Liu G."/>
            <person name="Liu J."/>
            <person name="Zhou H."/>
            <person name="Zhou W."/>
            <person name="Yu Q."/>
            <person name="An N."/>
            <person name="Chen Y."/>
            <person name="Cai Q."/>
            <person name="Wang B."/>
            <person name="Liu B."/>
            <person name="Min J."/>
            <person name="Huang Y."/>
            <person name="Wu H."/>
            <person name="Li Z."/>
            <person name="Zhang Y."/>
            <person name="Yin Y."/>
            <person name="Song W."/>
            <person name="Jiang J."/>
            <person name="Jackson S.A."/>
            <person name="Wing R.A."/>
            <person name="Wang J."/>
            <person name="Chen M."/>
        </authorList>
    </citation>
    <scope>NUCLEOTIDE SEQUENCE [LARGE SCALE GENOMIC DNA]</scope>
    <source>
        <strain evidence="1">cv. IRGC 101232</strain>
    </source>
</reference>
<sequence>MPPSDNFIDSFVVGFFHQKQDKEDGSHEAPLFVRLGERFEHASMDWLFSQQMFKSARLVACRKGRLILELHRTSLGAVLRPLMCNPMTGEVCFLPPLSGKERVGGRGFMENYTCWSKHGEQEAPDVEANEEVLDQNRVNVAIAPESMFVPSLLGGDTIDFDTESLSQMLHDIEDADDNDKDFEKFSKLVKDCQMPLYDGCKSKHNKLPCVLKLIKLKASNGWPYMEVDNDMIYTRSEVNSVIGVRMLTKKHLSGAQKRNKREGE</sequence>
<dbReference type="AlphaFoldDB" id="J3N1V7"/>
<dbReference type="HOGENOM" id="CLU_1055127_0_0_1"/>
<reference evidence="1" key="2">
    <citation type="submission" date="2013-04" db="UniProtKB">
        <authorList>
            <consortium name="EnsemblPlants"/>
        </authorList>
    </citation>
    <scope>IDENTIFICATION</scope>
</reference>
<dbReference type="EnsemblPlants" id="OB10G15050.1">
    <property type="protein sequence ID" value="OB10G15050.1"/>
    <property type="gene ID" value="OB10G15050"/>
</dbReference>
<dbReference type="PANTHER" id="PTHR36140">
    <property type="entry name" value="F-BOX DOMAIN-CONTAINING PROTEIN-RELATED"/>
    <property type="match status" value="1"/>
</dbReference>
<evidence type="ECO:0000313" key="1">
    <source>
        <dbReference type="EnsemblPlants" id="OB10G15050.1"/>
    </source>
</evidence>
<evidence type="ECO:0000313" key="2">
    <source>
        <dbReference type="Proteomes" id="UP000006038"/>
    </source>
</evidence>
<dbReference type="Proteomes" id="UP000006038">
    <property type="component" value="Chromosome 10"/>
</dbReference>
<organism evidence="1">
    <name type="scientific">Oryza brachyantha</name>
    <name type="common">malo sina</name>
    <dbReference type="NCBI Taxonomy" id="4533"/>
    <lineage>
        <taxon>Eukaryota</taxon>
        <taxon>Viridiplantae</taxon>
        <taxon>Streptophyta</taxon>
        <taxon>Embryophyta</taxon>
        <taxon>Tracheophyta</taxon>
        <taxon>Spermatophyta</taxon>
        <taxon>Magnoliopsida</taxon>
        <taxon>Liliopsida</taxon>
        <taxon>Poales</taxon>
        <taxon>Poaceae</taxon>
        <taxon>BOP clade</taxon>
        <taxon>Oryzoideae</taxon>
        <taxon>Oryzeae</taxon>
        <taxon>Oryzinae</taxon>
        <taxon>Oryza</taxon>
    </lineage>
</organism>